<dbReference type="Proteomes" id="UP001566331">
    <property type="component" value="Unassembled WGS sequence"/>
</dbReference>
<reference evidence="1 2" key="1">
    <citation type="submission" date="2024-07" db="EMBL/GenBank/DDBJ databases">
        <title>Luteimonas salilacus sp. nov., isolated from the shore soil of Salt Lake in Tibet of China.</title>
        <authorList>
            <person name="Zhang X."/>
            <person name="Li A."/>
        </authorList>
    </citation>
    <scope>NUCLEOTIDE SEQUENCE [LARGE SCALE GENOMIC DNA]</scope>
    <source>
        <strain evidence="1 2">B3-2-R+30</strain>
    </source>
</reference>
<proteinExistence type="predicted"/>
<protein>
    <submittedName>
        <fullName evidence="1">Uncharacterized protein</fullName>
    </submittedName>
</protein>
<dbReference type="RefSeq" id="WP_370562902.1">
    <property type="nucleotide sequence ID" value="NZ_JBFWIB010000002.1"/>
</dbReference>
<name>A0ABV4HQS9_9GAMM</name>
<gene>
    <name evidence="1" type="ORF">AB6713_03830</name>
</gene>
<sequence length="42" mass="4493">MGAEVAIDALLHQRRVPGVIATEPAGAALLLGRLYMLSRSFK</sequence>
<evidence type="ECO:0000313" key="2">
    <source>
        <dbReference type="Proteomes" id="UP001566331"/>
    </source>
</evidence>
<dbReference type="EMBL" id="JBFWIC010000003">
    <property type="protein sequence ID" value="MEZ0473750.1"/>
    <property type="molecule type" value="Genomic_DNA"/>
</dbReference>
<keyword evidence="2" id="KW-1185">Reference proteome</keyword>
<accession>A0ABV4HQS9</accession>
<comment type="caution">
    <text evidence="1">The sequence shown here is derived from an EMBL/GenBank/DDBJ whole genome shotgun (WGS) entry which is preliminary data.</text>
</comment>
<organism evidence="1 2">
    <name type="scientific">Luteimonas salinilitoris</name>
    <dbReference type="NCBI Taxonomy" id="3237697"/>
    <lineage>
        <taxon>Bacteria</taxon>
        <taxon>Pseudomonadati</taxon>
        <taxon>Pseudomonadota</taxon>
        <taxon>Gammaproteobacteria</taxon>
        <taxon>Lysobacterales</taxon>
        <taxon>Lysobacteraceae</taxon>
        <taxon>Luteimonas</taxon>
    </lineage>
</organism>
<evidence type="ECO:0000313" key="1">
    <source>
        <dbReference type="EMBL" id="MEZ0473750.1"/>
    </source>
</evidence>